<dbReference type="Gene3D" id="3.40.50.720">
    <property type="entry name" value="NAD(P)-binding Rossmann-like Domain"/>
    <property type="match status" value="1"/>
</dbReference>
<dbReference type="InterPro" id="IPR000846">
    <property type="entry name" value="DapB_N"/>
</dbReference>
<reference evidence="5" key="1">
    <citation type="journal article" date="2020" name="bioRxiv">
        <title>A rank-normalized archaeal taxonomy based on genome phylogeny resolves widespread incomplete and uneven classifications.</title>
        <authorList>
            <person name="Rinke C."/>
            <person name="Chuvochina M."/>
            <person name="Mussig A.J."/>
            <person name="Chaumeil P.-A."/>
            <person name="Waite D.W."/>
            <person name="Whitman W.B."/>
            <person name="Parks D.H."/>
            <person name="Hugenholtz P."/>
        </authorList>
    </citation>
    <scope>NUCLEOTIDE SEQUENCE [LARGE SCALE GENOMIC DNA]</scope>
</reference>
<keyword evidence="1" id="KW-0521">NADP</keyword>
<feature type="non-terminal residue" evidence="4">
    <location>
        <position position="37"/>
    </location>
</feature>
<name>A0A7J4TJH4_9EURY</name>
<dbReference type="SUPFAM" id="SSF51735">
    <property type="entry name" value="NAD(P)-binding Rossmann-fold domains"/>
    <property type="match status" value="1"/>
</dbReference>
<organism evidence="4 5">
    <name type="scientific">Methanobacterium subterraneum</name>
    <dbReference type="NCBI Taxonomy" id="59277"/>
    <lineage>
        <taxon>Archaea</taxon>
        <taxon>Methanobacteriati</taxon>
        <taxon>Methanobacteriota</taxon>
        <taxon>Methanomada group</taxon>
        <taxon>Methanobacteria</taxon>
        <taxon>Methanobacteriales</taxon>
        <taxon>Methanobacteriaceae</taxon>
        <taxon>Methanobacterium</taxon>
    </lineage>
</organism>
<dbReference type="InterPro" id="IPR036291">
    <property type="entry name" value="NAD(P)-bd_dom_sf"/>
</dbReference>
<dbReference type="Proteomes" id="UP000586031">
    <property type="component" value="Unassembled WGS sequence"/>
</dbReference>
<gene>
    <name evidence="4" type="ORF">HA271_04200</name>
</gene>
<dbReference type="GO" id="GO:0009089">
    <property type="term" value="P:lysine biosynthetic process via diaminopimelate"/>
    <property type="evidence" value="ECO:0007669"/>
    <property type="project" value="InterPro"/>
</dbReference>
<comment type="caution">
    <text evidence="4">The sequence shown here is derived from an EMBL/GenBank/DDBJ whole genome shotgun (WGS) entry which is preliminary data.</text>
</comment>
<evidence type="ECO:0000256" key="2">
    <source>
        <dbReference type="ARBA" id="ARBA00023002"/>
    </source>
</evidence>
<evidence type="ECO:0000256" key="1">
    <source>
        <dbReference type="ARBA" id="ARBA00022857"/>
    </source>
</evidence>
<accession>A0A7J4TJH4</accession>
<evidence type="ECO:0000259" key="3">
    <source>
        <dbReference type="Pfam" id="PF01113"/>
    </source>
</evidence>
<sequence length="37" mass="3855">MIKVAVTGANGRIGSKIIKTMLKQEDMKVVAAIGAPN</sequence>
<keyword evidence="2" id="KW-0560">Oxidoreductase</keyword>
<dbReference type="AlphaFoldDB" id="A0A7J4TJH4"/>
<dbReference type="Pfam" id="PF01113">
    <property type="entry name" value="DapB_N"/>
    <property type="match status" value="1"/>
</dbReference>
<dbReference type="EMBL" id="DUHE01000123">
    <property type="protein sequence ID" value="HII84041.1"/>
    <property type="molecule type" value="Genomic_DNA"/>
</dbReference>
<protein>
    <submittedName>
        <fullName evidence="4">4-hydroxy-tetrahydrodipicolinate reductase</fullName>
    </submittedName>
</protein>
<proteinExistence type="predicted"/>
<evidence type="ECO:0000313" key="4">
    <source>
        <dbReference type="EMBL" id="HII84041.1"/>
    </source>
</evidence>
<dbReference type="GO" id="GO:0008839">
    <property type="term" value="F:4-hydroxy-tetrahydrodipicolinate reductase"/>
    <property type="evidence" value="ECO:0007669"/>
    <property type="project" value="InterPro"/>
</dbReference>
<evidence type="ECO:0000313" key="5">
    <source>
        <dbReference type="Proteomes" id="UP000586031"/>
    </source>
</evidence>
<feature type="domain" description="Dihydrodipicolinate reductase N-terminal" evidence="3">
    <location>
        <begin position="2"/>
        <end position="36"/>
    </location>
</feature>